<dbReference type="AlphaFoldDB" id="A0A645DLL6"/>
<protein>
    <submittedName>
        <fullName evidence="1">Uncharacterized protein</fullName>
    </submittedName>
</protein>
<evidence type="ECO:0000313" key="1">
    <source>
        <dbReference type="EMBL" id="MPM90189.1"/>
    </source>
</evidence>
<sequence>MKKASIALLILASLFVLSACGQSTAKPSLSEANAADSKNNVPAGMVDSVLVNPIVVYEETLADLTTNQGGNIGTGSEQREITKEGVEFHASEGENPFLLFAKGLNEAADVKDGNQAFCIRFKPSAKDFGFMLSATNKLGITIGEDSVPLVFSIEHEYMAPMEGTLKIEPENWYRALIAINPAGEMSGVIWKDSEESTNAYFYLDNSQFHDENDMNQSWQILIGFLGEATFTISDYQYYTFSDIVRAG</sequence>
<dbReference type="PROSITE" id="PS51257">
    <property type="entry name" value="PROKAR_LIPOPROTEIN"/>
    <property type="match status" value="1"/>
</dbReference>
<dbReference type="EMBL" id="VSSQ01037484">
    <property type="protein sequence ID" value="MPM90189.1"/>
    <property type="molecule type" value="Genomic_DNA"/>
</dbReference>
<name>A0A645DLL6_9ZZZZ</name>
<proteinExistence type="predicted"/>
<accession>A0A645DLL6</accession>
<comment type="caution">
    <text evidence="1">The sequence shown here is derived from an EMBL/GenBank/DDBJ whole genome shotgun (WGS) entry which is preliminary data.</text>
</comment>
<gene>
    <name evidence="1" type="ORF">SDC9_137306</name>
</gene>
<reference evidence="1" key="1">
    <citation type="submission" date="2019-08" db="EMBL/GenBank/DDBJ databases">
        <authorList>
            <person name="Kucharzyk K."/>
            <person name="Murdoch R.W."/>
            <person name="Higgins S."/>
            <person name="Loffler F."/>
        </authorList>
    </citation>
    <scope>NUCLEOTIDE SEQUENCE</scope>
</reference>
<organism evidence="1">
    <name type="scientific">bioreactor metagenome</name>
    <dbReference type="NCBI Taxonomy" id="1076179"/>
    <lineage>
        <taxon>unclassified sequences</taxon>
        <taxon>metagenomes</taxon>
        <taxon>ecological metagenomes</taxon>
    </lineage>
</organism>